<evidence type="ECO:0000313" key="3">
    <source>
        <dbReference type="Proteomes" id="UP001374579"/>
    </source>
</evidence>
<gene>
    <name evidence="2" type="ORF">V1264_013578</name>
</gene>
<evidence type="ECO:0000256" key="1">
    <source>
        <dbReference type="SAM" id="SignalP"/>
    </source>
</evidence>
<dbReference type="Proteomes" id="UP001374579">
    <property type="component" value="Unassembled WGS sequence"/>
</dbReference>
<sequence>MAHSSVFFAAVLTAFVVGTCQAWFYRPQSDTGCRRYPDKDDYNNCVTCNLFRPKEVTLRVRNLIREPTFEETVTLNCTRYKTLFYMMQDAAEANSVFRFTAKYFGSSLGFFIEGINGVFGDWDLDKSYWEILDGELNQTPVGISTYEPSAGETVTFNLTQGGH</sequence>
<proteinExistence type="predicted"/>
<keyword evidence="1" id="KW-0732">Signal</keyword>
<organism evidence="2 3">
    <name type="scientific">Littorina saxatilis</name>
    <dbReference type="NCBI Taxonomy" id="31220"/>
    <lineage>
        <taxon>Eukaryota</taxon>
        <taxon>Metazoa</taxon>
        <taxon>Spiralia</taxon>
        <taxon>Lophotrochozoa</taxon>
        <taxon>Mollusca</taxon>
        <taxon>Gastropoda</taxon>
        <taxon>Caenogastropoda</taxon>
        <taxon>Littorinimorpha</taxon>
        <taxon>Littorinoidea</taxon>
        <taxon>Littorinidae</taxon>
        <taxon>Littorina</taxon>
    </lineage>
</organism>
<comment type="caution">
    <text evidence="2">The sequence shown here is derived from an EMBL/GenBank/DDBJ whole genome shotgun (WGS) entry which is preliminary data.</text>
</comment>
<dbReference type="EMBL" id="JBAMIC010000003">
    <property type="protein sequence ID" value="KAK7109552.1"/>
    <property type="molecule type" value="Genomic_DNA"/>
</dbReference>
<feature type="signal peptide" evidence="1">
    <location>
        <begin position="1"/>
        <end position="22"/>
    </location>
</feature>
<dbReference type="PANTHER" id="PTHR10559">
    <property type="entry name" value="TRANSCOBALAMIN-1/GASTRIC INTRINSIC FACTOR"/>
    <property type="match status" value="1"/>
</dbReference>
<name>A0AAN9BPW1_9CAEN</name>
<dbReference type="InterPro" id="IPR051588">
    <property type="entry name" value="Cobalamin_Transport"/>
</dbReference>
<dbReference type="Gene3D" id="2.170.130.30">
    <property type="match status" value="1"/>
</dbReference>
<reference evidence="2 3" key="1">
    <citation type="submission" date="2024-02" db="EMBL/GenBank/DDBJ databases">
        <title>Chromosome-scale genome assembly of the rough periwinkle Littorina saxatilis.</title>
        <authorList>
            <person name="De Jode A."/>
            <person name="Faria R."/>
            <person name="Formenti G."/>
            <person name="Sims Y."/>
            <person name="Smith T.P."/>
            <person name="Tracey A."/>
            <person name="Wood J.M.D."/>
            <person name="Zagrodzka Z.B."/>
            <person name="Johannesson K."/>
            <person name="Butlin R.K."/>
            <person name="Leder E.H."/>
        </authorList>
    </citation>
    <scope>NUCLEOTIDE SEQUENCE [LARGE SCALE GENOMIC DNA]</scope>
    <source>
        <strain evidence="2">Snail1</strain>
        <tissue evidence="2">Muscle</tissue>
    </source>
</reference>
<feature type="chain" id="PRO_5042822985" description="DUF4430 domain-containing protein" evidence="1">
    <location>
        <begin position="23"/>
        <end position="163"/>
    </location>
</feature>
<evidence type="ECO:0000313" key="2">
    <source>
        <dbReference type="EMBL" id="KAK7109552.1"/>
    </source>
</evidence>
<dbReference type="AlphaFoldDB" id="A0AAN9BPW1"/>
<evidence type="ECO:0008006" key="4">
    <source>
        <dbReference type="Google" id="ProtNLM"/>
    </source>
</evidence>
<keyword evidence="3" id="KW-1185">Reference proteome</keyword>
<dbReference type="PANTHER" id="PTHR10559:SF18">
    <property type="entry name" value="TRANSCOBALAMIN II"/>
    <property type="match status" value="1"/>
</dbReference>
<accession>A0AAN9BPW1</accession>
<protein>
    <recommendedName>
        <fullName evidence="4">DUF4430 domain-containing protein</fullName>
    </recommendedName>
</protein>